<sequence length="65" mass="7203">MVVGSVSSESVAVINQGEYAEVIFTFDQPIPYKQGMRGEGYIIDTKGRTYPISFLVIENVKNVNC</sequence>
<name>A0A371R162_9CREN</name>
<evidence type="ECO:0000313" key="1">
    <source>
        <dbReference type="EMBL" id="RFA97154.1"/>
    </source>
</evidence>
<evidence type="ECO:0000313" key="2">
    <source>
        <dbReference type="EMBL" id="RFB00053.1"/>
    </source>
</evidence>
<dbReference type="EMBL" id="NMUE01000008">
    <property type="protein sequence ID" value="RFA97154.1"/>
    <property type="molecule type" value="Genomic_DNA"/>
</dbReference>
<gene>
    <name evidence="1" type="ORF">CGL51_03730</name>
    <name evidence="2" type="ORF">CGL52_02550</name>
</gene>
<comment type="caution">
    <text evidence="1">The sequence shown here is derived from an EMBL/GenBank/DDBJ whole genome shotgun (WGS) entry which is preliminary data.</text>
</comment>
<evidence type="ECO:0000313" key="4">
    <source>
        <dbReference type="Proteomes" id="UP000257123"/>
    </source>
</evidence>
<proteinExistence type="predicted"/>
<dbReference type="AlphaFoldDB" id="A0A371R162"/>
<dbReference type="Proteomes" id="UP000256877">
    <property type="component" value="Unassembled WGS sequence"/>
</dbReference>
<protein>
    <submittedName>
        <fullName evidence="1">Uncharacterized protein</fullName>
    </submittedName>
</protein>
<evidence type="ECO:0000313" key="3">
    <source>
        <dbReference type="Proteomes" id="UP000256877"/>
    </source>
</evidence>
<dbReference type="Proteomes" id="UP000257123">
    <property type="component" value="Unassembled WGS sequence"/>
</dbReference>
<organism evidence="1 4">
    <name type="scientific">Pyrobaculum aerophilum</name>
    <dbReference type="NCBI Taxonomy" id="13773"/>
    <lineage>
        <taxon>Archaea</taxon>
        <taxon>Thermoproteota</taxon>
        <taxon>Thermoprotei</taxon>
        <taxon>Thermoproteales</taxon>
        <taxon>Thermoproteaceae</taxon>
        <taxon>Pyrobaculum</taxon>
    </lineage>
</organism>
<dbReference type="RefSeq" id="WP_116430406.1">
    <property type="nucleotide sequence ID" value="NZ_NMUE01000008.1"/>
</dbReference>
<accession>A0A371R162</accession>
<dbReference type="EMBL" id="NMUF01000004">
    <property type="protein sequence ID" value="RFB00053.1"/>
    <property type="molecule type" value="Genomic_DNA"/>
</dbReference>
<reference evidence="3 4" key="1">
    <citation type="submission" date="2017-07" db="EMBL/GenBank/DDBJ databases">
        <title>Draft genome sequence of aerobic hyperthermophilic archaea, Pyrobaculum aerophilum YKB31 and YKB32.</title>
        <authorList>
            <person name="Mochizuki T."/>
            <person name="Berliner A.J."/>
            <person name="Yoshida-Takashima Y."/>
            <person name="Takaki Y."/>
            <person name="Nunoura T."/>
            <person name="Takai K."/>
        </authorList>
    </citation>
    <scope>NUCLEOTIDE SEQUENCE [LARGE SCALE GENOMIC DNA]</scope>
    <source>
        <strain evidence="1 4">YKB31</strain>
        <strain evidence="2 3">YKB32</strain>
    </source>
</reference>